<protein>
    <submittedName>
        <fullName evidence="1">Uncharacterized protein</fullName>
    </submittedName>
</protein>
<keyword evidence="2" id="KW-1185">Reference proteome</keyword>
<organism evidence="1 2">
    <name type="scientific">Chitinophaga arvensicola</name>
    <dbReference type="NCBI Taxonomy" id="29529"/>
    <lineage>
        <taxon>Bacteria</taxon>
        <taxon>Pseudomonadati</taxon>
        <taxon>Bacteroidota</taxon>
        <taxon>Chitinophagia</taxon>
        <taxon>Chitinophagales</taxon>
        <taxon>Chitinophagaceae</taxon>
        <taxon>Chitinophaga</taxon>
    </lineage>
</organism>
<dbReference type="EMBL" id="FOJG01000001">
    <property type="protein sequence ID" value="SEW45495.1"/>
    <property type="molecule type" value="Genomic_DNA"/>
</dbReference>
<dbReference type="Proteomes" id="UP000199310">
    <property type="component" value="Unassembled WGS sequence"/>
</dbReference>
<dbReference type="STRING" id="29529.SAMN04488122_3472"/>
<accession>A0A1I0RVE6</accession>
<sequence>MQEREFPVKKYHQIRPFTLLRESTVYPEEAGLLTYNISAALPVLLQTVGILRLKLMSVTYSCATARDLHTVPF</sequence>
<reference evidence="2" key="1">
    <citation type="submission" date="2016-10" db="EMBL/GenBank/DDBJ databases">
        <authorList>
            <person name="Varghese N."/>
            <person name="Submissions S."/>
        </authorList>
    </citation>
    <scope>NUCLEOTIDE SEQUENCE [LARGE SCALE GENOMIC DNA]</scope>
    <source>
        <strain evidence="2">DSM 3695</strain>
    </source>
</reference>
<proteinExistence type="predicted"/>
<evidence type="ECO:0000313" key="1">
    <source>
        <dbReference type="EMBL" id="SEW45495.1"/>
    </source>
</evidence>
<name>A0A1I0RVE6_9BACT</name>
<evidence type="ECO:0000313" key="2">
    <source>
        <dbReference type="Proteomes" id="UP000199310"/>
    </source>
</evidence>
<gene>
    <name evidence="1" type="ORF">SAMN04488122_3472</name>
</gene>
<dbReference type="AlphaFoldDB" id="A0A1I0RVE6"/>